<keyword evidence="3" id="KW-1185">Reference proteome</keyword>
<evidence type="ECO:0000256" key="1">
    <source>
        <dbReference type="SAM" id="SignalP"/>
    </source>
</evidence>
<gene>
    <name evidence="2" type="ORF">AN215_06670</name>
</gene>
<dbReference type="AlphaFoldDB" id="A0A1E7JT88"/>
<protein>
    <recommendedName>
        <fullName evidence="4">Peptidase inhibitor</fullName>
    </recommendedName>
</protein>
<feature type="chain" id="PRO_5039013772" description="Peptidase inhibitor" evidence="1">
    <location>
        <begin position="27"/>
        <end position="133"/>
    </location>
</feature>
<evidence type="ECO:0000313" key="2">
    <source>
        <dbReference type="EMBL" id="OEU92100.1"/>
    </source>
</evidence>
<dbReference type="EMBL" id="LJGT01000037">
    <property type="protein sequence ID" value="OEU92100.1"/>
    <property type="molecule type" value="Genomic_DNA"/>
</dbReference>
<dbReference type="Pfam" id="PF03995">
    <property type="entry name" value="Inhibitor_I36"/>
    <property type="match status" value="1"/>
</dbReference>
<reference evidence="2 3" key="1">
    <citation type="journal article" date="2016" name="Front. Microbiol.">
        <title>Comparative Genomics Analysis of Streptomyces Species Reveals Their Adaptation to the Marine Environment and Their Diversity at the Genomic Level.</title>
        <authorList>
            <person name="Tian X."/>
            <person name="Zhang Z."/>
            <person name="Yang T."/>
            <person name="Chen M."/>
            <person name="Li J."/>
            <person name="Chen F."/>
            <person name="Yang J."/>
            <person name="Li W."/>
            <person name="Zhang B."/>
            <person name="Zhang Z."/>
            <person name="Wu J."/>
            <person name="Zhang C."/>
            <person name="Long L."/>
            <person name="Xiao J."/>
        </authorList>
    </citation>
    <scope>NUCLEOTIDE SEQUENCE [LARGE SCALE GENOMIC DNA]</scope>
    <source>
        <strain evidence="2 3">SCSIO 10390</strain>
    </source>
</reference>
<dbReference type="PROSITE" id="PS51257">
    <property type="entry name" value="PROKAR_LIPOPROTEIN"/>
    <property type="match status" value="1"/>
</dbReference>
<comment type="caution">
    <text evidence="2">The sequence shown here is derived from an EMBL/GenBank/DDBJ whole genome shotgun (WGS) entry which is preliminary data.</text>
</comment>
<evidence type="ECO:0000313" key="3">
    <source>
        <dbReference type="Proteomes" id="UP000176087"/>
    </source>
</evidence>
<organism evidence="2 3">
    <name type="scientific">Streptomyces abyssalis</name>
    <dbReference type="NCBI Taxonomy" id="933944"/>
    <lineage>
        <taxon>Bacteria</taxon>
        <taxon>Bacillati</taxon>
        <taxon>Actinomycetota</taxon>
        <taxon>Actinomycetes</taxon>
        <taxon>Kitasatosporales</taxon>
        <taxon>Streptomycetaceae</taxon>
        <taxon>Streptomyces</taxon>
    </lineage>
</organism>
<sequence>MRTSNLKSSVTAAAAVAALGCGALLAASGTASGASAAAAGCPKEYFCLYDGGDQSGRIVMKTKGNWTGDAWGTSVFNNGVHSPGRDHVQVTWYKYQGDTARKYTKCVHYGSPEGKTNLGSGSNVTKVVWRGEC</sequence>
<dbReference type="OrthoDB" id="4310827at2"/>
<keyword evidence="1" id="KW-0732">Signal</keyword>
<dbReference type="RefSeq" id="WP_070009691.1">
    <property type="nucleotide sequence ID" value="NZ_LJGS01000037.1"/>
</dbReference>
<accession>A0A1E7JT88</accession>
<feature type="signal peptide" evidence="1">
    <location>
        <begin position="1"/>
        <end position="26"/>
    </location>
</feature>
<proteinExistence type="predicted"/>
<dbReference type="Proteomes" id="UP000176087">
    <property type="component" value="Unassembled WGS sequence"/>
</dbReference>
<evidence type="ECO:0008006" key="4">
    <source>
        <dbReference type="Google" id="ProtNLM"/>
    </source>
</evidence>
<name>A0A1E7JT88_9ACTN</name>